<accession>C0BB00</accession>
<dbReference type="SUPFAM" id="SSF53686">
    <property type="entry name" value="Tryptophan synthase beta subunit-like PLP-dependent enzymes"/>
    <property type="match status" value="1"/>
</dbReference>
<dbReference type="HOGENOM" id="CLU_2301006_0_0_9"/>
<dbReference type="PROSITE" id="PS00901">
    <property type="entry name" value="CYS_SYNTHASE"/>
    <property type="match status" value="1"/>
</dbReference>
<dbReference type="EMBL" id="ABVR01000041">
    <property type="protein sequence ID" value="EEG89274.1"/>
    <property type="molecule type" value="Genomic_DNA"/>
</dbReference>
<dbReference type="AlphaFoldDB" id="C0BB00"/>
<keyword evidence="2" id="KW-0663">Pyridoxal phosphate</keyword>
<dbReference type="PANTHER" id="PTHR10314">
    <property type="entry name" value="CYSTATHIONINE BETA-SYNTHASE"/>
    <property type="match status" value="1"/>
</dbReference>
<comment type="cofactor">
    <cofactor evidence="1">
        <name>pyridoxal 5'-phosphate</name>
        <dbReference type="ChEBI" id="CHEBI:597326"/>
    </cofactor>
</comment>
<feature type="domain" description="Tryptophan synthase beta chain-like PALP" evidence="3">
    <location>
        <begin position="10"/>
        <end position="61"/>
    </location>
</feature>
<reference evidence="4 5" key="2">
    <citation type="submission" date="2009-03" db="EMBL/GenBank/DDBJ databases">
        <title>Draft genome sequence of Coprococcus comes (ATCC 27758).</title>
        <authorList>
            <person name="Sudarsanam P."/>
            <person name="Ley R."/>
            <person name="Guruge J."/>
            <person name="Turnbaugh P.J."/>
            <person name="Mahowald M."/>
            <person name="Liep D."/>
            <person name="Gordon J."/>
        </authorList>
    </citation>
    <scope>NUCLEOTIDE SEQUENCE [LARGE SCALE GENOMIC DNA]</scope>
    <source>
        <strain evidence="4 5">ATCC 27758</strain>
    </source>
</reference>
<protein>
    <recommendedName>
        <fullName evidence="3">Tryptophan synthase beta chain-like PALP domain-containing protein</fullName>
    </recommendedName>
</protein>
<evidence type="ECO:0000256" key="1">
    <source>
        <dbReference type="ARBA" id="ARBA00001933"/>
    </source>
</evidence>
<dbReference type="Gene3D" id="3.40.50.1100">
    <property type="match status" value="2"/>
</dbReference>
<sequence length="100" mass="11350">MSKIYNGALELVGNTPLVEVKNIEEELGLEARILVKLEYFNPAGSVKDRIAKAMIEDAEEKGLLKKVLLSLSLLREIRESVLHRLQQSKDTVSFLLCRRQ</sequence>
<dbReference type="GO" id="GO:0006535">
    <property type="term" value="P:cysteine biosynthetic process from serine"/>
    <property type="evidence" value="ECO:0007669"/>
    <property type="project" value="InterPro"/>
</dbReference>
<proteinExistence type="predicted"/>
<dbReference type="InterPro" id="IPR036052">
    <property type="entry name" value="TrpB-like_PALP_sf"/>
</dbReference>
<dbReference type="InterPro" id="IPR001926">
    <property type="entry name" value="TrpB-like_PALP"/>
</dbReference>
<dbReference type="Proteomes" id="UP000003793">
    <property type="component" value="Unassembled WGS sequence"/>
</dbReference>
<organism evidence="4 5">
    <name type="scientific">Coprococcus comes ATCC 27758</name>
    <dbReference type="NCBI Taxonomy" id="470146"/>
    <lineage>
        <taxon>Bacteria</taxon>
        <taxon>Bacillati</taxon>
        <taxon>Bacillota</taxon>
        <taxon>Clostridia</taxon>
        <taxon>Lachnospirales</taxon>
        <taxon>Lachnospiraceae</taxon>
        <taxon>Coprococcus</taxon>
    </lineage>
</organism>
<gene>
    <name evidence="4" type="ORF">COPCOM_02253</name>
</gene>
<evidence type="ECO:0000259" key="3">
    <source>
        <dbReference type="Pfam" id="PF00291"/>
    </source>
</evidence>
<evidence type="ECO:0000313" key="4">
    <source>
        <dbReference type="EMBL" id="EEG89274.1"/>
    </source>
</evidence>
<reference evidence="4 5" key="1">
    <citation type="submission" date="2009-02" db="EMBL/GenBank/DDBJ databases">
        <authorList>
            <person name="Fulton L."/>
            <person name="Clifton S."/>
            <person name="Fulton B."/>
            <person name="Xu J."/>
            <person name="Minx P."/>
            <person name="Pepin K.H."/>
            <person name="Johnson M."/>
            <person name="Bhonagiri V."/>
            <person name="Nash W.E."/>
            <person name="Mardis E.R."/>
            <person name="Wilson R.K."/>
        </authorList>
    </citation>
    <scope>NUCLEOTIDE SEQUENCE [LARGE SCALE GENOMIC DNA]</scope>
    <source>
        <strain evidence="4 5">ATCC 27758</strain>
    </source>
</reference>
<evidence type="ECO:0000313" key="5">
    <source>
        <dbReference type="Proteomes" id="UP000003793"/>
    </source>
</evidence>
<dbReference type="InterPro" id="IPR050214">
    <property type="entry name" value="Cys_Synth/Cystath_Beta-Synth"/>
</dbReference>
<dbReference type="Pfam" id="PF00291">
    <property type="entry name" value="PALP"/>
    <property type="match status" value="1"/>
</dbReference>
<dbReference type="InterPro" id="IPR001216">
    <property type="entry name" value="P-phosphate_BS"/>
</dbReference>
<evidence type="ECO:0000256" key="2">
    <source>
        <dbReference type="ARBA" id="ARBA00022898"/>
    </source>
</evidence>
<comment type="caution">
    <text evidence="4">The sequence shown here is derived from an EMBL/GenBank/DDBJ whole genome shotgun (WGS) entry which is preliminary data.</text>
</comment>
<name>C0BB00_9FIRM</name>
<dbReference type="GO" id="GO:0016765">
    <property type="term" value="F:transferase activity, transferring alkyl or aryl (other than methyl) groups"/>
    <property type="evidence" value="ECO:0007669"/>
    <property type="project" value="UniProtKB-ARBA"/>
</dbReference>